<name>H3H270_PHYRM</name>
<dbReference type="Proteomes" id="UP000005238">
    <property type="component" value="Unassembled WGS sequence"/>
</dbReference>
<evidence type="ECO:0000313" key="3">
    <source>
        <dbReference type="EnsemblProtists" id="Phyra84435"/>
    </source>
</evidence>
<reference evidence="3" key="2">
    <citation type="submission" date="2015-06" db="UniProtKB">
        <authorList>
            <consortium name="EnsemblProtists"/>
        </authorList>
    </citation>
    <scope>IDENTIFICATION</scope>
    <source>
        <strain evidence="3">Pr102</strain>
    </source>
</reference>
<evidence type="ECO:0000259" key="2">
    <source>
        <dbReference type="Pfam" id="PF20681"/>
    </source>
</evidence>
<feature type="region of interest" description="Disordered" evidence="1">
    <location>
        <begin position="272"/>
        <end position="303"/>
    </location>
</feature>
<proteinExistence type="predicted"/>
<reference evidence="4" key="1">
    <citation type="journal article" date="2006" name="Science">
        <title>Phytophthora genome sequences uncover evolutionary origins and mechanisms of pathogenesis.</title>
        <authorList>
            <person name="Tyler B.M."/>
            <person name="Tripathy S."/>
            <person name="Zhang X."/>
            <person name="Dehal P."/>
            <person name="Jiang R.H."/>
            <person name="Aerts A."/>
            <person name="Arredondo F.D."/>
            <person name="Baxter L."/>
            <person name="Bensasson D."/>
            <person name="Beynon J.L."/>
            <person name="Chapman J."/>
            <person name="Damasceno C.M."/>
            <person name="Dorrance A.E."/>
            <person name="Dou D."/>
            <person name="Dickerman A.W."/>
            <person name="Dubchak I.L."/>
            <person name="Garbelotto M."/>
            <person name="Gijzen M."/>
            <person name="Gordon S.G."/>
            <person name="Govers F."/>
            <person name="Grunwald N.J."/>
            <person name="Huang W."/>
            <person name="Ivors K.L."/>
            <person name="Jones R.W."/>
            <person name="Kamoun S."/>
            <person name="Krampis K."/>
            <person name="Lamour K.H."/>
            <person name="Lee M.K."/>
            <person name="McDonald W.H."/>
            <person name="Medina M."/>
            <person name="Meijer H.J."/>
            <person name="Nordberg E.K."/>
            <person name="Maclean D.J."/>
            <person name="Ospina-Giraldo M.D."/>
            <person name="Morris P.F."/>
            <person name="Phuntumart V."/>
            <person name="Putnam N.H."/>
            <person name="Rash S."/>
            <person name="Rose J.K."/>
            <person name="Sakihama Y."/>
            <person name="Salamov A.A."/>
            <person name="Savidor A."/>
            <person name="Scheuring C.F."/>
            <person name="Smith B.M."/>
            <person name="Sobral B.W."/>
            <person name="Terry A."/>
            <person name="Torto-Alalibo T.A."/>
            <person name="Win J."/>
            <person name="Xu Z."/>
            <person name="Zhang H."/>
            <person name="Grigoriev I.V."/>
            <person name="Rokhsar D.S."/>
            <person name="Boore J.L."/>
        </authorList>
    </citation>
    <scope>NUCLEOTIDE SEQUENCE [LARGE SCALE GENOMIC DNA]</scope>
    <source>
        <strain evidence="4">Pr102</strain>
    </source>
</reference>
<dbReference type="AlphaFoldDB" id="H3H270"/>
<feature type="domain" description="DUF6818" evidence="2">
    <location>
        <begin position="34"/>
        <end position="71"/>
    </location>
</feature>
<dbReference type="VEuPathDB" id="FungiDB:KRP22_1107"/>
<accession>H3H270</accession>
<evidence type="ECO:0000256" key="1">
    <source>
        <dbReference type="SAM" id="MobiDB-lite"/>
    </source>
</evidence>
<protein>
    <recommendedName>
        <fullName evidence="2">DUF6818 domain-containing protein</fullName>
    </recommendedName>
</protein>
<dbReference type="Pfam" id="PF20681">
    <property type="entry name" value="DUF6818"/>
    <property type="match status" value="1"/>
</dbReference>
<organism evidence="3 4">
    <name type="scientific">Phytophthora ramorum</name>
    <name type="common">Sudden oak death agent</name>
    <dbReference type="NCBI Taxonomy" id="164328"/>
    <lineage>
        <taxon>Eukaryota</taxon>
        <taxon>Sar</taxon>
        <taxon>Stramenopiles</taxon>
        <taxon>Oomycota</taxon>
        <taxon>Peronosporomycetes</taxon>
        <taxon>Peronosporales</taxon>
        <taxon>Peronosporaceae</taxon>
        <taxon>Phytophthora</taxon>
    </lineage>
</organism>
<sequence length="333" mass="38002">MSTRNTRLGTVNYSEDEMQRLNAKVRAVLPRTDEDWLRVAYDFNHQRPSAVPFRGVDSLKRKFTKMLYCSRGARVPDYVVEARRVRDLISQRSEEDGDEMTEAEGRDLALRLQQMEEEYRPVVEGRRLQMTGDETVPQISAGGIGVLRRSVEGKRRFSEDQTPSGRKKLKVWMPISRVRELMGSWDDTATETEEASTPASTLSAVRAGSNRHTYRTSVNHQGGGVLSDSGATPPPAGDTARPASTRETQPSGVMDLLLQLMAAQQIENTHRLEAEQARREQEKRERDARRRQKDLQRQQNHRELMLAMAAMVGDRFPDSLKHYLNEDEHPSRQ</sequence>
<dbReference type="InParanoid" id="H3H270"/>
<dbReference type="EnsemblProtists" id="Phyra84435">
    <property type="protein sequence ID" value="Phyra84435"/>
    <property type="gene ID" value="Phyra84435"/>
</dbReference>
<dbReference type="OMA" id="RHTYRTS"/>
<keyword evidence="4" id="KW-1185">Reference proteome</keyword>
<dbReference type="EMBL" id="DS566110">
    <property type="status" value="NOT_ANNOTATED_CDS"/>
    <property type="molecule type" value="Genomic_DNA"/>
</dbReference>
<dbReference type="HOGENOM" id="CLU_835417_0_0_1"/>
<feature type="region of interest" description="Disordered" evidence="1">
    <location>
        <begin position="188"/>
        <end position="249"/>
    </location>
</feature>
<evidence type="ECO:0000313" key="4">
    <source>
        <dbReference type="Proteomes" id="UP000005238"/>
    </source>
</evidence>
<dbReference type="InterPro" id="IPR049203">
    <property type="entry name" value="DUF6818"/>
</dbReference>
<feature type="compositionally biased region" description="Low complexity" evidence="1">
    <location>
        <begin position="195"/>
        <end position="204"/>
    </location>
</feature>
<dbReference type="eggNOG" id="ENOG502SM02">
    <property type="taxonomic scope" value="Eukaryota"/>
</dbReference>
<dbReference type="VEuPathDB" id="FungiDB:KRP23_1532"/>